<dbReference type="EMBL" id="BJXC01000005">
    <property type="protein sequence ID" value="GEM51214.1"/>
    <property type="molecule type" value="Genomic_DNA"/>
</dbReference>
<name>A0A511NEG2_9FLAO</name>
<accession>A0A511NEG2</accession>
<dbReference type="CDD" id="cd00158">
    <property type="entry name" value="RHOD"/>
    <property type="match status" value="2"/>
</dbReference>
<dbReference type="GO" id="GO:0046872">
    <property type="term" value="F:metal ion binding"/>
    <property type="evidence" value="ECO:0007669"/>
    <property type="project" value="UniProtKB-KW"/>
</dbReference>
<dbReference type="Gene3D" id="3.60.15.10">
    <property type="entry name" value="Ribonuclease Z/Hydroxyacylglutathione hydrolase-like"/>
    <property type="match status" value="1"/>
</dbReference>
<dbReference type="RefSeq" id="WP_019975397.1">
    <property type="nucleotide sequence ID" value="NZ_BJXC01000005.1"/>
</dbReference>
<protein>
    <submittedName>
        <fullName evidence="3">MBL fold metallo-hydrolase</fullName>
    </submittedName>
</protein>
<organism evidence="3 4">
    <name type="scientific">Empedobacter brevis NBRC 14943 = ATCC 43319</name>
    <dbReference type="NCBI Taxonomy" id="1218108"/>
    <lineage>
        <taxon>Bacteria</taxon>
        <taxon>Pseudomonadati</taxon>
        <taxon>Bacteroidota</taxon>
        <taxon>Flavobacteriia</taxon>
        <taxon>Flavobacteriales</taxon>
        <taxon>Weeksellaceae</taxon>
        <taxon>Empedobacter</taxon>
    </lineage>
</organism>
<dbReference type="SUPFAM" id="SSF52821">
    <property type="entry name" value="Rhodanese/Cell cycle control phosphatase"/>
    <property type="match status" value="2"/>
</dbReference>
<feature type="domain" description="Rhodanese" evidence="2">
    <location>
        <begin position="270"/>
        <end position="361"/>
    </location>
</feature>
<dbReference type="SUPFAM" id="SSF56281">
    <property type="entry name" value="Metallo-hydrolase/oxidoreductase"/>
    <property type="match status" value="1"/>
</dbReference>
<dbReference type="InterPro" id="IPR001279">
    <property type="entry name" value="Metallo-B-lactamas"/>
</dbReference>
<comment type="caution">
    <text evidence="3">The sequence shown here is derived from an EMBL/GenBank/DDBJ whole genome shotgun (WGS) entry which is preliminary data.</text>
</comment>
<keyword evidence="4" id="KW-1185">Reference proteome</keyword>
<dbReference type="GO" id="GO:0016787">
    <property type="term" value="F:hydrolase activity"/>
    <property type="evidence" value="ECO:0007669"/>
    <property type="project" value="UniProtKB-KW"/>
</dbReference>
<gene>
    <name evidence="3" type="ORF">EB1_10040</name>
</gene>
<sequence length="479" mass="52665">MKIEQIYTGCLAQGAYYIESNGEVAIIDPLRETQSYVDQATKDHAKIKYIFETHFHADFVSGHVDLAQKTGASIVYGPTAEPSFDTHIATDGEVFTLGNITITALHTPGHTMESTTYLLKDENGKDYAIFTGDTLFIGDVGRPDLAQKLNSDLTQEKLAGYLYDSLRNKIMPLANDIIVYPAHGAGSACGKNMSKETFDSLGHQKEVNYALNPKMTKEEFITELTSGLMPPPFYFPENVLMNKLGVESLDVVKERANKALSPDEFIQIAEDTNALILDVRDPQTFTAGFIPNSINIGIKGNFAPWVGTLITDIKQSILLIAEVGAEEEAVTRLARVGYDNVIGFLNNGFQAWLDAEKDFDEIVSVSPEEFVELVDETELKVLDVRKPGEYETSHVEGAISAPLDFINESMKLIDPEETYLVHCAGGYRSMIFTSILRARGYENLIDVAGGFGKIKDVEGIKIVEGISPCQLGNNSCSTK</sequence>
<dbReference type="SMART" id="SM00450">
    <property type="entry name" value="RHOD"/>
    <property type="match status" value="2"/>
</dbReference>
<reference evidence="3 4" key="1">
    <citation type="submission" date="2019-07" db="EMBL/GenBank/DDBJ databases">
        <title>Whole genome shotgun sequence of Empedobacter brevis NBRC 14943.</title>
        <authorList>
            <person name="Hosoyama A."/>
            <person name="Uohara A."/>
            <person name="Ohji S."/>
            <person name="Ichikawa N."/>
        </authorList>
    </citation>
    <scope>NUCLEOTIDE SEQUENCE [LARGE SCALE GENOMIC DNA]</scope>
    <source>
        <strain evidence="3 4">NBRC 14943</strain>
    </source>
</reference>
<dbReference type="CDD" id="cd07724">
    <property type="entry name" value="POD-like_MBL-fold"/>
    <property type="match status" value="1"/>
</dbReference>
<dbReference type="STRING" id="1218108.GCA_000382425_01909"/>
<dbReference type="InterPro" id="IPR036866">
    <property type="entry name" value="RibonucZ/Hydroxyglut_hydro"/>
</dbReference>
<dbReference type="Proteomes" id="UP000321245">
    <property type="component" value="Unassembled WGS sequence"/>
</dbReference>
<dbReference type="InterPro" id="IPR001763">
    <property type="entry name" value="Rhodanese-like_dom"/>
</dbReference>
<dbReference type="InterPro" id="IPR051682">
    <property type="entry name" value="Mito_Persulfide_Diox"/>
</dbReference>
<dbReference type="PROSITE" id="PS50206">
    <property type="entry name" value="RHODANESE_3"/>
    <property type="match status" value="2"/>
</dbReference>
<dbReference type="OrthoDB" id="9784009at2"/>
<keyword evidence="1" id="KW-0479">Metal-binding</keyword>
<dbReference type="GO" id="GO:0070813">
    <property type="term" value="P:hydrogen sulfide metabolic process"/>
    <property type="evidence" value="ECO:0007669"/>
    <property type="project" value="TreeGrafter"/>
</dbReference>
<evidence type="ECO:0000313" key="3">
    <source>
        <dbReference type="EMBL" id="GEM51214.1"/>
    </source>
</evidence>
<dbReference type="GeneID" id="84650072"/>
<dbReference type="GO" id="GO:0050313">
    <property type="term" value="F:sulfur dioxygenase activity"/>
    <property type="evidence" value="ECO:0007669"/>
    <property type="project" value="InterPro"/>
</dbReference>
<dbReference type="PANTHER" id="PTHR43084:SF1">
    <property type="entry name" value="PERSULFIDE DIOXYGENASE ETHE1, MITOCHONDRIAL"/>
    <property type="match status" value="1"/>
</dbReference>
<dbReference type="AlphaFoldDB" id="A0A511NEG2"/>
<dbReference type="InterPro" id="IPR044528">
    <property type="entry name" value="POD-like_MBL-fold"/>
</dbReference>
<keyword evidence="3" id="KW-0378">Hydrolase</keyword>
<proteinExistence type="predicted"/>
<evidence type="ECO:0000256" key="1">
    <source>
        <dbReference type="ARBA" id="ARBA00022723"/>
    </source>
</evidence>
<dbReference type="Pfam" id="PF00753">
    <property type="entry name" value="Lactamase_B"/>
    <property type="match status" value="1"/>
</dbReference>
<evidence type="ECO:0000313" key="4">
    <source>
        <dbReference type="Proteomes" id="UP000321245"/>
    </source>
</evidence>
<dbReference type="FunFam" id="3.60.15.10:FF:000030">
    <property type="entry name" value="Metallo-beta-lactamase family protein"/>
    <property type="match status" value="1"/>
</dbReference>
<feature type="domain" description="Rhodanese" evidence="2">
    <location>
        <begin position="375"/>
        <end position="463"/>
    </location>
</feature>
<dbReference type="GO" id="GO:0006749">
    <property type="term" value="P:glutathione metabolic process"/>
    <property type="evidence" value="ECO:0007669"/>
    <property type="project" value="InterPro"/>
</dbReference>
<dbReference type="Pfam" id="PF00581">
    <property type="entry name" value="Rhodanese"/>
    <property type="match status" value="2"/>
</dbReference>
<evidence type="ECO:0000259" key="2">
    <source>
        <dbReference type="PROSITE" id="PS50206"/>
    </source>
</evidence>
<dbReference type="PANTHER" id="PTHR43084">
    <property type="entry name" value="PERSULFIDE DIOXYGENASE ETHE1"/>
    <property type="match status" value="1"/>
</dbReference>
<dbReference type="SMART" id="SM00849">
    <property type="entry name" value="Lactamase_B"/>
    <property type="match status" value="1"/>
</dbReference>
<dbReference type="Gene3D" id="3.40.250.10">
    <property type="entry name" value="Rhodanese-like domain"/>
    <property type="match status" value="2"/>
</dbReference>
<dbReference type="InterPro" id="IPR036873">
    <property type="entry name" value="Rhodanese-like_dom_sf"/>
</dbReference>